<protein>
    <submittedName>
        <fullName evidence="3">Helix-turn-helix transcriptional regulator</fullName>
    </submittedName>
</protein>
<sequence length="67" mass="7905">MKTIIELREKKGLSQQELAKMLGISNVSLHYYESNQRYVPKNIAEKIADIFEVELDDIFLPQKFSFR</sequence>
<keyword evidence="4" id="KW-1185">Reference proteome</keyword>
<comment type="caution">
    <text evidence="3">The sequence shown here is derived from an EMBL/GenBank/DDBJ whole genome shotgun (WGS) entry which is preliminary data.</text>
</comment>
<dbReference type="Proteomes" id="UP001491691">
    <property type="component" value="Unassembled WGS sequence"/>
</dbReference>
<dbReference type="InterPro" id="IPR001387">
    <property type="entry name" value="Cro/C1-type_HTH"/>
</dbReference>
<dbReference type="EMBL" id="JBBNPP010000013">
    <property type="protein sequence ID" value="MEQ3347218.1"/>
    <property type="molecule type" value="Genomic_DNA"/>
</dbReference>
<keyword evidence="1" id="KW-0238">DNA-binding</keyword>
<name>A0ABV1J234_9FIRM</name>
<dbReference type="PANTHER" id="PTHR46558:SF4">
    <property type="entry name" value="DNA-BIDING PHAGE PROTEIN"/>
    <property type="match status" value="1"/>
</dbReference>
<dbReference type="Gene3D" id="1.10.260.40">
    <property type="entry name" value="lambda repressor-like DNA-binding domains"/>
    <property type="match status" value="1"/>
</dbReference>
<dbReference type="RefSeq" id="WP_349189104.1">
    <property type="nucleotide sequence ID" value="NZ_JBBNPP010000013.1"/>
</dbReference>
<dbReference type="SUPFAM" id="SSF47413">
    <property type="entry name" value="lambda repressor-like DNA-binding domains"/>
    <property type="match status" value="1"/>
</dbReference>
<proteinExistence type="predicted"/>
<dbReference type="Pfam" id="PF01381">
    <property type="entry name" value="HTH_3"/>
    <property type="match status" value="1"/>
</dbReference>
<dbReference type="PROSITE" id="PS50943">
    <property type="entry name" value="HTH_CROC1"/>
    <property type="match status" value="1"/>
</dbReference>
<evidence type="ECO:0000313" key="4">
    <source>
        <dbReference type="Proteomes" id="UP001491691"/>
    </source>
</evidence>
<reference evidence="3 4" key="1">
    <citation type="submission" date="2024-04" db="EMBL/GenBank/DDBJ databases">
        <title>Human intestinal bacterial collection.</title>
        <authorList>
            <person name="Pauvert C."/>
            <person name="Hitch T.C.A."/>
            <person name="Clavel T."/>
        </authorList>
    </citation>
    <scope>NUCLEOTIDE SEQUENCE [LARGE SCALE GENOMIC DNA]</scope>
    <source>
        <strain evidence="3 4">CLA-SR-H019</strain>
    </source>
</reference>
<evidence type="ECO:0000313" key="3">
    <source>
        <dbReference type="EMBL" id="MEQ3347218.1"/>
    </source>
</evidence>
<organism evidence="3 4">
    <name type="scientific">Peptoniphilus senegalensis</name>
    <dbReference type="NCBI Taxonomy" id="1465757"/>
    <lineage>
        <taxon>Bacteria</taxon>
        <taxon>Bacillati</taxon>
        <taxon>Bacillota</taxon>
        <taxon>Tissierellia</taxon>
        <taxon>Tissierellales</taxon>
        <taxon>Peptoniphilaceae</taxon>
        <taxon>Peptoniphilus</taxon>
    </lineage>
</organism>
<evidence type="ECO:0000256" key="1">
    <source>
        <dbReference type="ARBA" id="ARBA00023125"/>
    </source>
</evidence>
<gene>
    <name evidence="3" type="ORF">AAA073_07205</name>
</gene>
<dbReference type="CDD" id="cd00093">
    <property type="entry name" value="HTH_XRE"/>
    <property type="match status" value="1"/>
</dbReference>
<evidence type="ECO:0000259" key="2">
    <source>
        <dbReference type="PROSITE" id="PS50943"/>
    </source>
</evidence>
<dbReference type="SMART" id="SM00530">
    <property type="entry name" value="HTH_XRE"/>
    <property type="match status" value="1"/>
</dbReference>
<feature type="domain" description="HTH cro/C1-type" evidence="2">
    <location>
        <begin position="4"/>
        <end position="58"/>
    </location>
</feature>
<dbReference type="PANTHER" id="PTHR46558">
    <property type="entry name" value="TRACRIPTIONAL REGULATORY PROTEIN-RELATED-RELATED"/>
    <property type="match status" value="1"/>
</dbReference>
<accession>A0ABV1J234</accession>
<dbReference type="InterPro" id="IPR010982">
    <property type="entry name" value="Lambda_DNA-bd_dom_sf"/>
</dbReference>